<dbReference type="STRING" id="656519.Halsa_1260"/>
<dbReference type="HOGENOM" id="CLU_015263_5_1_9"/>
<feature type="transmembrane region" description="Helical" evidence="13">
    <location>
        <begin position="30"/>
        <end position="51"/>
    </location>
</feature>
<dbReference type="Pfam" id="PF00654">
    <property type="entry name" value="Voltage_CLC"/>
    <property type="match status" value="1"/>
</dbReference>
<dbReference type="EMBL" id="CP002304">
    <property type="protein sequence ID" value="ADQ14688.1"/>
    <property type="molecule type" value="Genomic_DNA"/>
</dbReference>
<dbReference type="SUPFAM" id="SSF81340">
    <property type="entry name" value="Clc chloride channel"/>
    <property type="match status" value="1"/>
</dbReference>
<evidence type="ECO:0000256" key="4">
    <source>
        <dbReference type="ARBA" id="ARBA00022777"/>
    </source>
</evidence>
<keyword evidence="9" id="KW-0869">Chloride channel</keyword>
<dbReference type="GO" id="GO:0016301">
    <property type="term" value="F:kinase activity"/>
    <property type="evidence" value="ECO:0007669"/>
    <property type="project" value="UniProtKB-KW"/>
</dbReference>
<dbReference type="SUPFAM" id="SSF55874">
    <property type="entry name" value="ATPase domain of HSP90 chaperone/DNA topoisomerase II/histidine kinase"/>
    <property type="match status" value="1"/>
</dbReference>
<dbReference type="CDD" id="cd00400">
    <property type="entry name" value="Voltage_gated_ClC"/>
    <property type="match status" value="1"/>
</dbReference>
<dbReference type="PROSITE" id="PS51371">
    <property type="entry name" value="CBS"/>
    <property type="match status" value="2"/>
</dbReference>
<dbReference type="OrthoDB" id="9812438at2"/>
<reference evidence="16 17" key="2">
    <citation type="journal article" date="2011" name="J. Bacteriol.">
        <title>Complete Genome Sequence of the Haloalkaliphilic, Hydrogen Producing Halanaerobium hydrogenoformans.</title>
        <authorList>
            <person name="Brown S.D."/>
            <person name="Begemann M.B."/>
            <person name="Mormile M.R."/>
            <person name="Wall J.D."/>
            <person name="Han C.S."/>
            <person name="Goodwin L.A."/>
            <person name="Pitluck S."/>
            <person name="Land M.L."/>
            <person name="Hauser L.J."/>
            <person name="Elias D.A."/>
        </authorList>
    </citation>
    <scope>NUCLEOTIDE SEQUENCE [LARGE SCALE GENOMIC DNA]</scope>
    <source>
        <strain evidence="17">sapolanicus</strain>
    </source>
</reference>
<dbReference type="eggNOG" id="COG5002">
    <property type="taxonomic scope" value="Bacteria"/>
</dbReference>
<evidence type="ECO:0000259" key="15">
    <source>
        <dbReference type="PROSITE" id="PS51371"/>
    </source>
</evidence>
<proteinExistence type="predicted"/>
<keyword evidence="2" id="KW-0813">Transport</keyword>
<dbReference type="InterPro" id="IPR000644">
    <property type="entry name" value="CBS_dom"/>
</dbReference>
<evidence type="ECO:0000256" key="9">
    <source>
        <dbReference type="ARBA" id="ARBA00023173"/>
    </source>
</evidence>
<dbReference type="PANTHER" id="PTHR43427">
    <property type="entry name" value="CHLORIDE CHANNEL PROTEIN CLC-E"/>
    <property type="match status" value="1"/>
</dbReference>
<evidence type="ECO:0000313" key="16">
    <source>
        <dbReference type="EMBL" id="ADQ14688.1"/>
    </source>
</evidence>
<keyword evidence="17" id="KW-1185">Reference proteome</keyword>
<feature type="transmembrane region" description="Helical" evidence="13">
    <location>
        <begin position="386"/>
        <end position="409"/>
    </location>
</feature>
<dbReference type="AlphaFoldDB" id="E4RKH9"/>
<feature type="transmembrane region" description="Helical" evidence="13">
    <location>
        <begin position="325"/>
        <end position="343"/>
    </location>
</feature>
<evidence type="ECO:0000256" key="5">
    <source>
        <dbReference type="ARBA" id="ARBA00022989"/>
    </source>
</evidence>
<dbReference type="CDD" id="cd02205">
    <property type="entry name" value="CBS_pair_SF"/>
    <property type="match status" value="1"/>
</dbReference>
<organism evidence="16 17">
    <name type="scientific">Halanaerobium hydrogeniformans</name>
    <name type="common">Halanaerobium sp. (strain sapolanicus)</name>
    <dbReference type="NCBI Taxonomy" id="656519"/>
    <lineage>
        <taxon>Bacteria</taxon>
        <taxon>Bacillati</taxon>
        <taxon>Bacillota</taxon>
        <taxon>Clostridia</taxon>
        <taxon>Halanaerobiales</taxon>
        <taxon>Halanaerobiaceae</taxon>
        <taxon>Halanaerobium</taxon>
    </lineage>
</organism>
<dbReference type="SMART" id="SM00387">
    <property type="entry name" value="HATPase_c"/>
    <property type="match status" value="1"/>
</dbReference>
<evidence type="ECO:0000256" key="8">
    <source>
        <dbReference type="ARBA" id="ARBA00023136"/>
    </source>
</evidence>
<reference evidence="16 17" key="1">
    <citation type="submission" date="2010-11" db="EMBL/GenBank/DDBJ databases">
        <title>Complete sequence of Halanaerobium sp. sapolanicus.</title>
        <authorList>
            <consortium name="US DOE Joint Genome Institute"/>
            <person name="Lucas S."/>
            <person name="Copeland A."/>
            <person name="Lapidus A."/>
            <person name="Cheng J.-F."/>
            <person name="Bruce D."/>
            <person name="Goodwin L."/>
            <person name="Pitluck S."/>
            <person name="Davenport K."/>
            <person name="Detter J.C."/>
            <person name="Han C."/>
            <person name="Tapia R."/>
            <person name="Land M."/>
            <person name="Hauser L."/>
            <person name="Jeffries C."/>
            <person name="Kyrpides N."/>
            <person name="Ivanova N."/>
            <person name="Mikhailova N."/>
            <person name="Begemann M.B."/>
            <person name="Mormile M.R."/>
            <person name="Wall J.D."/>
            <person name="Elias D.A."/>
            <person name="Woyke T."/>
        </authorList>
    </citation>
    <scope>NUCLEOTIDE SEQUENCE [LARGE SCALE GENOMIC DNA]</scope>
    <source>
        <strain evidence="17">sapolanicus</strain>
    </source>
</reference>
<gene>
    <name evidence="16" type="ordered locus">Halsa_1260</name>
</gene>
<keyword evidence="6" id="KW-0902">Two-component regulatory system</keyword>
<keyword evidence="3 13" id="KW-0812">Transmembrane</keyword>
<dbReference type="InterPro" id="IPR005467">
    <property type="entry name" value="His_kinase_dom"/>
</dbReference>
<evidence type="ECO:0000313" key="17">
    <source>
        <dbReference type="Proteomes" id="UP000007434"/>
    </source>
</evidence>
<dbReference type="SMART" id="SM00116">
    <property type="entry name" value="CBS"/>
    <property type="match status" value="2"/>
</dbReference>
<dbReference type="SUPFAM" id="SSF54631">
    <property type="entry name" value="CBS-domain pair"/>
    <property type="match status" value="1"/>
</dbReference>
<evidence type="ECO:0000259" key="14">
    <source>
        <dbReference type="PROSITE" id="PS50109"/>
    </source>
</evidence>
<keyword evidence="8 13" id="KW-0472">Membrane</keyword>
<dbReference type="GO" id="GO:0000160">
    <property type="term" value="P:phosphorelay signal transduction system"/>
    <property type="evidence" value="ECO:0007669"/>
    <property type="project" value="UniProtKB-KW"/>
</dbReference>
<comment type="subcellular location">
    <subcellularLocation>
        <location evidence="1">Membrane</location>
        <topology evidence="1">Multi-pass membrane protein</topology>
    </subcellularLocation>
</comment>
<dbReference type="RefSeq" id="WP_013405769.1">
    <property type="nucleotide sequence ID" value="NC_014654.1"/>
</dbReference>
<dbReference type="InterPro" id="IPR046342">
    <property type="entry name" value="CBS_dom_sf"/>
</dbReference>
<dbReference type="InterPro" id="IPR001807">
    <property type="entry name" value="ClC"/>
</dbReference>
<feature type="transmembrane region" description="Helical" evidence="13">
    <location>
        <begin position="176"/>
        <end position="201"/>
    </location>
</feature>
<feature type="transmembrane region" description="Helical" evidence="13">
    <location>
        <begin position="84"/>
        <end position="102"/>
    </location>
</feature>
<accession>E4RKH9</accession>
<dbReference type="InterPro" id="IPR014743">
    <property type="entry name" value="Cl-channel_core"/>
</dbReference>
<feature type="transmembrane region" description="Helical" evidence="13">
    <location>
        <begin position="213"/>
        <end position="231"/>
    </location>
</feature>
<keyword evidence="10" id="KW-0868">Chloride</keyword>
<keyword evidence="4 16" id="KW-0808">Transferase</keyword>
<evidence type="ECO:0000256" key="2">
    <source>
        <dbReference type="ARBA" id="ARBA00022448"/>
    </source>
</evidence>
<feature type="transmembrane region" description="Helical" evidence="13">
    <location>
        <begin position="287"/>
        <end position="305"/>
    </location>
</feature>
<dbReference type="GO" id="GO:0034707">
    <property type="term" value="C:chloride channel complex"/>
    <property type="evidence" value="ECO:0007669"/>
    <property type="project" value="UniProtKB-KW"/>
</dbReference>
<keyword evidence="4 16" id="KW-0418">Kinase</keyword>
<feature type="domain" description="CBS" evidence="15">
    <location>
        <begin position="469"/>
        <end position="529"/>
    </location>
</feature>
<evidence type="ECO:0000256" key="6">
    <source>
        <dbReference type="ARBA" id="ARBA00023012"/>
    </source>
</evidence>
<dbReference type="InterPro" id="IPR050368">
    <property type="entry name" value="ClC-type_chloride_channel"/>
</dbReference>
<keyword evidence="12" id="KW-0129">CBS domain</keyword>
<dbReference type="GO" id="GO:0005254">
    <property type="term" value="F:chloride channel activity"/>
    <property type="evidence" value="ECO:0007669"/>
    <property type="project" value="UniProtKB-KW"/>
</dbReference>
<dbReference type="KEGG" id="has:Halsa_1260"/>
<dbReference type="Gene3D" id="3.10.580.10">
    <property type="entry name" value="CBS-domain"/>
    <property type="match status" value="1"/>
</dbReference>
<dbReference type="PROSITE" id="PS50109">
    <property type="entry name" value="HIS_KIN"/>
    <property type="match status" value="1"/>
</dbReference>
<feature type="transmembrane region" description="Helical" evidence="13">
    <location>
        <begin position="251"/>
        <end position="275"/>
    </location>
</feature>
<keyword evidence="11" id="KW-0407">Ion channel</keyword>
<keyword evidence="7" id="KW-0406">Ion transport</keyword>
<evidence type="ECO:0000256" key="12">
    <source>
        <dbReference type="PROSITE-ProRule" id="PRU00703"/>
    </source>
</evidence>
<dbReference type="Gene3D" id="1.10.3080.10">
    <property type="entry name" value="Clc chloride channel"/>
    <property type="match status" value="1"/>
</dbReference>
<dbReference type="Pfam" id="PF00571">
    <property type="entry name" value="CBS"/>
    <property type="match status" value="2"/>
</dbReference>
<evidence type="ECO:0000256" key="10">
    <source>
        <dbReference type="ARBA" id="ARBA00023214"/>
    </source>
</evidence>
<dbReference type="Pfam" id="PF02518">
    <property type="entry name" value="HATPase_c"/>
    <property type="match status" value="1"/>
</dbReference>
<dbReference type="Proteomes" id="UP000007434">
    <property type="component" value="Chromosome"/>
</dbReference>
<feature type="domain" description="CBS" evidence="15">
    <location>
        <begin position="538"/>
        <end position="599"/>
    </location>
</feature>
<name>E4RKH9_HALHG</name>
<keyword evidence="5 13" id="KW-1133">Transmembrane helix</keyword>
<dbReference type="PANTHER" id="PTHR43427:SF6">
    <property type="entry name" value="CHLORIDE CHANNEL PROTEIN CLC-E"/>
    <property type="match status" value="1"/>
</dbReference>
<evidence type="ECO:0000256" key="7">
    <source>
        <dbReference type="ARBA" id="ARBA00023065"/>
    </source>
</evidence>
<dbReference type="Gene3D" id="3.30.565.10">
    <property type="entry name" value="Histidine kinase-like ATPase, C-terminal domain"/>
    <property type="match status" value="1"/>
</dbReference>
<feature type="domain" description="Histidine kinase" evidence="14">
    <location>
        <begin position="599"/>
        <end position="757"/>
    </location>
</feature>
<dbReference type="InterPro" id="IPR003594">
    <property type="entry name" value="HATPase_dom"/>
</dbReference>
<dbReference type="InterPro" id="IPR036890">
    <property type="entry name" value="HATPase_C_sf"/>
</dbReference>
<dbReference type="PRINTS" id="PR00762">
    <property type="entry name" value="CLCHANNEL"/>
</dbReference>
<evidence type="ECO:0000256" key="3">
    <source>
        <dbReference type="ARBA" id="ARBA00022692"/>
    </source>
</evidence>
<sequence length="761" mass="82463">MSANNFSSRFKNIYNNIHLRICKYIQDSDVSSLIILALLVGIVGGVAAAVFHHLISIIKNIFFGVDAGINFVPVIRSLPWYHRILSPVIGGLIVGPLIYFFVPEAKGHGVPEVMEAAALNSGKIRARVAPFKALISAITIGSGGSAGREGPIVQIGAGFGSALGQFFKLDGDSIEILLASGAAAGISGTFNAPLAGVIFSLEVIMKNIKLKNFSPVVIASLTGNAVANLFFGPRQAIFNIPTHNFVSNWEFFFYIGLGLFAAVVALIYQNSLYGMEHLFEGIKFPPYLKPALGGLLIALLALRIPEIHSTGYPIMEQALNGTLPLYLTLIFMIAKILATDFTLGSGASGGIFAPSLFIGAMAGSSYGGIINTFFPNITGGPGSYAIIGMGAVFAGAAHAPLTSIVILFEMTRDFKIFLPMMLACIVSSVATGKVQKKNIYTTKLLNRGIDLSVIDQANLIKNIKVKEIMSSNPLTLYDTNTVADAKKLFKGAFVSYVPVLKQKSGDYIGMMSYRNLMNFIEKNENIDDLGSKKIENLVFPTSNKIHTEDSIIKALEIISNTKSKTLPVFSNDDEKLVGVVSRSDILDAYHKKITRGDKENLFTLSDKETLEVKNLINFAVDSVSKTAEDKNIIIEKKLDDNLPEIIVNSNKILWVLNSLLSNSIQYTVNGGVIKIHAYNEGEKVLISIKDQGGGIPEHIQLEVFNKYSSMITKDNINGDDLPLSSSKEIISAHNGDLWVEESSQSGTTFILSLDAYFDEDE</sequence>
<evidence type="ECO:0000256" key="13">
    <source>
        <dbReference type="SAM" id="Phobius"/>
    </source>
</evidence>
<evidence type="ECO:0000256" key="11">
    <source>
        <dbReference type="ARBA" id="ARBA00023303"/>
    </source>
</evidence>
<evidence type="ECO:0000256" key="1">
    <source>
        <dbReference type="ARBA" id="ARBA00004141"/>
    </source>
</evidence>
<dbReference type="FunFam" id="1.10.3080.10:FF:000018">
    <property type="entry name" value="Chloride transporter, ClC family"/>
    <property type="match status" value="1"/>
</dbReference>
<protein>
    <submittedName>
        <fullName evidence="16">Multi-sensor signal transduction histidine kinase</fullName>
    </submittedName>
</protein>
<feature type="transmembrane region" description="Helical" evidence="13">
    <location>
        <begin position="355"/>
        <end position="374"/>
    </location>
</feature>
<dbReference type="eggNOG" id="COG0038">
    <property type="taxonomic scope" value="Bacteria"/>
</dbReference>